<dbReference type="Gene3D" id="1.25.40.10">
    <property type="entry name" value="Tetratricopeptide repeat domain"/>
    <property type="match status" value="2"/>
</dbReference>
<keyword evidence="4" id="KW-1185">Reference proteome</keyword>
<dbReference type="PANTHER" id="PTHR12558">
    <property type="entry name" value="CELL DIVISION CYCLE 16,23,27"/>
    <property type="match status" value="1"/>
</dbReference>
<protein>
    <submittedName>
        <fullName evidence="3">Tetratricopeptide repeat protein</fullName>
    </submittedName>
</protein>
<sequence>MKRFLILVLSFLLAACASTQAPPRADNLFNDQFFTPPSQRIDVADVFAVSSAMKNYLNSPDIARQIHTEGPQSGLFNALYIKSQLKLEYESTMTRNAAQTFDTRYGNCLSLVIMTAAFARELGLTVHFQQVIMDASWTRNGDIYFASDHVNVSLAKKHNSIIETPYDQSRLMTIDFLPPEDITGQRLLDIDEATVIAMYMNNRAAETLAAGQVNDAYWWVREAIRQDPHFLSSYNTLGVIYRRHGNLAQAEQAFRQVLALEPNNTVIIYNLVAVLHDQGRVAESEALATKLAQLEPEAPFHYFNLGMDAMRAGNYKLAKALFIKELSRDPYYHEFQFWLGIACLHLGETDEATKHLSIALKNSTTRHDHDLYAAKLDLLKARQIH</sequence>
<name>A0A843YMT5_9BURK</name>
<dbReference type="PROSITE" id="PS50005">
    <property type="entry name" value="TPR"/>
    <property type="match status" value="1"/>
</dbReference>
<dbReference type="OrthoDB" id="5801251at2"/>
<feature type="chain" id="PRO_5032558102" evidence="2">
    <location>
        <begin position="22"/>
        <end position="385"/>
    </location>
</feature>
<dbReference type="Pfam" id="PF14559">
    <property type="entry name" value="TPR_19"/>
    <property type="match status" value="1"/>
</dbReference>
<evidence type="ECO:0000256" key="2">
    <source>
        <dbReference type="SAM" id="SignalP"/>
    </source>
</evidence>
<keyword evidence="1" id="KW-0802">TPR repeat</keyword>
<keyword evidence="2" id="KW-0732">Signal</keyword>
<dbReference type="Proteomes" id="UP000451565">
    <property type="component" value="Unassembled WGS sequence"/>
</dbReference>
<reference evidence="3 4" key="1">
    <citation type="submission" date="2019-10" db="EMBL/GenBank/DDBJ databases">
        <title>Glaciimonas soli sp. nov., a psychrophilic bacterium isolated from the forest soil of a high elevation mountain in Taiwan.</title>
        <authorList>
            <person name="Wang L.-T."/>
            <person name="Shieh W.Y."/>
        </authorList>
    </citation>
    <scope>NUCLEOTIDE SEQUENCE [LARGE SCALE GENOMIC DNA]</scope>
    <source>
        <strain evidence="3 4">GS1</strain>
    </source>
</reference>
<evidence type="ECO:0000313" key="3">
    <source>
        <dbReference type="EMBL" id="MQQ99286.1"/>
    </source>
</evidence>
<dbReference type="AlphaFoldDB" id="A0A843YMT5"/>
<dbReference type="InterPro" id="IPR019734">
    <property type="entry name" value="TPR_rpt"/>
</dbReference>
<feature type="signal peptide" evidence="2">
    <location>
        <begin position="1"/>
        <end position="21"/>
    </location>
</feature>
<dbReference type="PANTHER" id="PTHR12558:SF13">
    <property type="entry name" value="CELL DIVISION CYCLE PROTEIN 27 HOMOLOG"/>
    <property type="match status" value="1"/>
</dbReference>
<dbReference type="SMART" id="SM00028">
    <property type="entry name" value="TPR"/>
    <property type="match status" value="5"/>
</dbReference>
<proteinExistence type="predicted"/>
<dbReference type="PROSITE" id="PS51257">
    <property type="entry name" value="PROKAR_LIPOPROTEIN"/>
    <property type="match status" value="1"/>
</dbReference>
<dbReference type="EMBL" id="WINI01000001">
    <property type="protein sequence ID" value="MQQ99286.1"/>
    <property type="molecule type" value="Genomic_DNA"/>
</dbReference>
<dbReference type="PROSITE" id="PS50293">
    <property type="entry name" value="TPR_REGION"/>
    <property type="match status" value="1"/>
</dbReference>
<dbReference type="SUPFAM" id="SSF48452">
    <property type="entry name" value="TPR-like"/>
    <property type="match status" value="1"/>
</dbReference>
<organism evidence="3 4">
    <name type="scientific">Glaciimonas soli</name>
    <dbReference type="NCBI Taxonomy" id="2590999"/>
    <lineage>
        <taxon>Bacteria</taxon>
        <taxon>Pseudomonadati</taxon>
        <taxon>Pseudomonadota</taxon>
        <taxon>Betaproteobacteria</taxon>
        <taxon>Burkholderiales</taxon>
        <taxon>Oxalobacteraceae</taxon>
        <taxon>Glaciimonas</taxon>
    </lineage>
</organism>
<feature type="repeat" description="TPR" evidence="1">
    <location>
        <begin position="231"/>
        <end position="264"/>
    </location>
</feature>
<accession>A0A843YMT5</accession>
<dbReference type="RefSeq" id="WP_153232886.1">
    <property type="nucleotide sequence ID" value="NZ_WINI01000001.1"/>
</dbReference>
<evidence type="ECO:0000313" key="4">
    <source>
        <dbReference type="Proteomes" id="UP000451565"/>
    </source>
</evidence>
<dbReference type="Pfam" id="PF13432">
    <property type="entry name" value="TPR_16"/>
    <property type="match status" value="1"/>
</dbReference>
<dbReference type="InterPro" id="IPR011990">
    <property type="entry name" value="TPR-like_helical_dom_sf"/>
</dbReference>
<gene>
    <name evidence="3" type="ORF">GEV47_01120</name>
</gene>
<comment type="caution">
    <text evidence="3">The sequence shown here is derived from an EMBL/GenBank/DDBJ whole genome shotgun (WGS) entry which is preliminary data.</text>
</comment>
<evidence type="ECO:0000256" key="1">
    <source>
        <dbReference type="PROSITE-ProRule" id="PRU00339"/>
    </source>
</evidence>